<evidence type="ECO:0000256" key="4">
    <source>
        <dbReference type="SAM" id="MobiDB-lite"/>
    </source>
</evidence>
<evidence type="ECO:0000313" key="6">
    <source>
        <dbReference type="EMBL" id="KAG0292537.1"/>
    </source>
</evidence>
<dbReference type="Proteomes" id="UP001194696">
    <property type="component" value="Unassembled WGS sequence"/>
</dbReference>
<feature type="region of interest" description="Disordered" evidence="4">
    <location>
        <begin position="153"/>
        <end position="178"/>
    </location>
</feature>
<evidence type="ECO:0000259" key="5">
    <source>
        <dbReference type="SMART" id="SM01328"/>
    </source>
</evidence>
<dbReference type="SMART" id="SM01328">
    <property type="entry name" value="zf-3CxxC"/>
    <property type="match status" value="1"/>
</dbReference>
<sequence length="178" mass="20608">MTRNKKPQVEIDAAKHHAALARAEGGPQYEYDPTLTAKGCYRFGVRTMSGLFICYACKHRNDGIPRVWTSGAVCTELYLSKDNTYRVVFNAQRCRECENFGRFKVQEKKYVDRVLDIFALWTGQREAHESTGPHKSTGPHDSDRCYGCYKGICPWSDDDEDDSNDKKKSKKTRRRRRR</sequence>
<feature type="compositionally biased region" description="Basic residues" evidence="4">
    <location>
        <begin position="167"/>
        <end position="178"/>
    </location>
</feature>
<accession>A0ABQ7K6W7</accession>
<keyword evidence="2" id="KW-0863">Zinc-finger</keyword>
<proteinExistence type="predicted"/>
<keyword evidence="1" id="KW-0479">Metal-binding</keyword>
<evidence type="ECO:0000256" key="2">
    <source>
        <dbReference type="ARBA" id="ARBA00022771"/>
    </source>
</evidence>
<keyword evidence="3" id="KW-0862">Zinc</keyword>
<protein>
    <recommendedName>
        <fullName evidence="5">3CxxC-type domain-containing protein</fullName>
    </recommendedName>
</protein>
<feature type="domain" description="3CxxC-type" evidence="5">
    <location>
        <begin position="47"/>
        <end position="151"/>
    </location>
</feature>
<comment type="caution">
    <text evidence="6">The sequence shown here is derived from an EMBL/GenBank/DDBJ whole genome shotgun (WGS) entry which is preliminary data.</text>
</comment>
<evidence type="ECO:0000313" key="7">
    <source>
        <dbReference type="Proteomes" id="UP001194696"/>
    </source>
</evidence>
<organism evidence="6 7">
    <name type="scientific">Linnemannia gamsii</name>
    <dbReference type="NCBI Taxonomy" id="64522"/>
    <lineage>
        <taxon>Eukaryota</taxon>
        <taxon>Fungi</taxon>
        <taxon>Fungi incertae sedis</taxon>
        <taxon>Mucoromycota</taxon>
        <taxon>Mortierellomycotina</taxon>
        <taxon>Mortierellomycetes</taxon>
        <taxon>Mortierellales</taxon>
        <taxon>Mortierellaceae</taxon>
        <taxon>Linnemannia</taxon>
    </lineage>
</organism>
<dbReference type="Pfam" id="PF13695">
    <property type="entry name" value="Zn_ribbon_3CxxC"/>
    <property type="match status" value="1"/>
</dbReference>
<dbReference type="EMBL" id="JAAAIM010000193">
    <property type="protein sequence ID" value="KAG0292537.1"/>
    <property type="molecule type" value="Genomic_DNA"/>
</dbReference>
<keyword evidence="7" id="KW-1185">Reference proteome</keyword>
<gene>
    <name evidence="6" type="ORF">BGZ96_004020</name>
</gene>
<name>A0ABQ7K6W7_9FUNG</name>
<evidence type="ECO:0000256" key="3">
    <source>
        <dbReference type="ARBA" id="ARBA00022833"/>
    </source>
</evidence>
<dbReference type="InterPro" id="IPR027377">
    <property type="entry name" value="ZAR1/RTP1-5-like_Znf-3CxxC"/>
</dbReference>
<evidence type="ECO:0000256" key="1">
    <source>
        <dbReference type="ARBA" id="ARBA00022723"/>
    </source>
</evidence>
<reference evidence="6 7" key="1">
    <citation type="journal article" date="2020" name="Fungal Divers.">
        <title>Resolving the Mortierellaceae phylogeny through synthesis of multi-gene phylogenetics and phylogenomics.</title>
        <authorList>
            <person name="Vandepol N."/>
            <person name="Liber J."/>
            <person name="Desiro A."/>
            <person name="Na H."/>
            <person name="Kennedy M."/>
            <person name="Barry K."/>
            <person name="Grigoriev I.V."/>
            <person name="Miller A.N."/>
            <person name="O'Donnell K."/>
            <person name="Stajich J.E."/>
            <person name="Bonito G."/>
        </authorList>
    </citation>
    <scope>NUCLEOTIDE SEQUENCE [LARGE SCALE GENOMIC DNA]</scope>
    <source>
        <strain evidence="6 7">AD045</strain>
    </source>
</reference>